<gene>
    <name evidence="9" type="ORF">CLV84_1654</name>
</gene>
<dbReference type="UniPathway" id="UPA00958"/>
<comment type="catalytic activity">
    <reaction evidence="6">
        <text>lipid IVA (E. coli) + CMP-3-deoxy-beta-D-manno-octulosonate = alpha-Kdo-(2-&gt;6)-lipid IVA (E. coli) + CMP + H(+)</text>
        <dbReference type="Rhea" id="RHEA:28066"/>
        <dbReference type="ChEBI" id="CHEBI:15378"/>
        <dbReference type="ChEBI" id="CHEBI:58603"/>
        <dbReference type="ChEBI" id="CHEBI:60364"/>
        <dbReference type="ChEBI" id="CHEBI:60377"/>
        <dbReference type="ChEBI" id="CHEBI:85987"/>
        <dbReference type="EC" id="2.4.99.12"/>
    </reaction>
</comment>
<dbReference type="GO" id="GO:0043842">
    <property type="term" value="F:Kdo transferase activity"/>
    <property type="evidence" value="ECO:0007669"/>
    <property type="project" value="UniProtKB-EC"/>
</dbReference>
<dbReference type="PANTHER" id="PTHR42755">
    <property type="entry name" value="3-DEOXY-MANNO-OCTULOSONATE CYTIDYLYLTRANSFERASE"/>
    <property type="match status" value="1"/>
</dbReference>
<dbReference type="Gene3D" id="3.40.50.11720">
    <property type="entry name" value="3-Deoxy-D-manno-octulosonic-acid transferase, N-terminal domain"/>
    <property type="match status" value="1"/>
</dbReference>
<evidence type="ECO:0000256" key="1">
    <source>
        <dbReference type="ARBA" id="ARBA00004713"/>
    </source>
</evidence>
<dbReference type="InterPro" id="IPR007507">
    <property type="entry name" value="Glycos_transf_N"/>
</dbReference>
<dbReference type="Pfam" id="PF04413">
    <property type="entry name" value="Glycos_transf_N"/>
    <property type="match status" value="1"/>
</dbReference>
<evidence type="ECO:0000256" key="3">
    <source>
        <dbReference type="ARBA" id="ARBA00019077"/>
    </source>
</evidence>
<dbReference type="Proteomes" id="UP000237662">
    <property type="component" value="Unassembled WGS sequence"/>
</dbReference>
<dbReference type="EMBL" id="PTJC01000005">
    <property type="protein sequence ID" value="PPK88684.1"/>
    <property type="molecule type" value="Genomic_DNA"/>
</dbReference>
<comment type="caution">
    <text evidence="9">The sequence shown here is derived from an EMBL/GenBank/DDBJ whole genome shotgun (WGS) entry which is preliminary data.</text>
</comment>
<protein>
    <recommendedName>
        <fullName evidence="3">3-deoxy-D-manno-octulosonic acid transferase</fullName>
        <ecNumber evidence="2">2.4.99.12</ecNumber>
    </recommendedName>
    <alternativeName>
        <fullName evidence="5">Lipid IV(A) 3-deoxy-D-manno-octulosonic acid transferase</fullName>
    </alternativeName>
</protein>
<dbReference type="InterPro" id="IPR038107">
    <property type="entry name" value="Glycos_transf_N_sf"/>
</dbReference>
<evidence type="ECO:0000256" key="7">
    <source>
        <dbReference type="PIRSR" id="PIRSR639901-1"/>
    </source>
</evidence>
<dbReference type="GO" id="GO:0009244">
    <property type="term" value="P:lipopolysaccharide core region biosynthetic process"/>
    <property type="evidence" value="ECO:0007669"/>
    <property type="project" value="UniProtKB-UniPathway"/>
</dbReference>
<organism evidence="9 10">
    <name type="scientific">Neolewinella xylanilytica</name>
    <dbReference type="NCBI Taxonomy" id="1514080"/>
    <lineage>
        <taxon>Bacteria</taxon>
        <taxon>Pseudomonadati</taxon>
        <taxon>Bacteroidota</taxon>
        <taxon>Saprospiria</taxon>
        <taxon>Saprospirales</taxon>
        <taxon>Lewinellaceae</taxon>
        <taxon>Neolewinella</taxon>
    </lineage>
</organism>
<proteinExistence type="predicted"/>
<dbReference type="InterPro" id="IPR039901">
    <property type="entry name" value="Kdotransferase"/>
</dbReference>
<accession>A0A2S6IB02</accession>
<reference evidence="9 10" key="1">
    <citation type="submission" date="2018-02" db="EMBL/GenBank/DDBJ databases">
        <title>Genomic Encyclopedia of Archaeal and Bacterial Type Strains, Phase II (KMG-II): from individual species to whole genera.</title>
        <authorList>
            <person name="Goeker M."/>
        </authorList>
    </citation>
    <scope>NUCLEOTIDE SEQUENCE [LARGE SCALE GENOMIC DNA]</scope>
    <source>
        <strain evidence="9 10">DSM 29526</strain>
    </source>
</reference>
<keyword evidence="10" id="KW-1185">Reference proteome</keyword>
<dbReference type="SUPFAM" id="SSF53756">
    <property type="entry name" value="UDP-Glycosyltransferase/glycogen phosphorylase"/>
    <property type="match status" value="1"/>
</dbReference>
<dbReference type="GO" id="GO:0009245">
    <property type="term" value="P:lipid A biosynthetic process"/>
    <property type="evidence" value="ECO:0007669"/>
    <property type="project" value="TreeGrafter"/>
</dbReference>
<comment type="pathway">
    <text evidence="1">Bacterial outer membrane biogenesis; LPS core biosynthesis.</text>
</comment>
<dbReference type="RefSeq" id="WP_104419218.1">
    <property type="nucleotide sequence ID" value="NZ_PTJC01000005.1"/>
</dbReference>
<dbReference type="PANTHER" id="PTHR42755:SF1">
    <property type="entry name" value="3-DEOXY-D-MANNO-OCTULOSONIC ACID TRANSFERASE, MITOCHONDRIAL-RELATED"/>
    <property type="match status" value="1"/>
</dbReference>
<evidence type="ECO:0000259" key="8">
    <source>
        <dbReference type="Pfam" id="PF04413"/>
    </source>
</evidence>
<evidence type="ECO:0000313" key="9">
    <source>
        <dbReference type="EMBL" id="PPK88684.1"/>
    </source>
</evidence>
<sequence>MRWLYRTGVGTYHLGIRLAARIGHRQALAWVKGRQHLEREAILRLHRQGRPVLWLHAASLGEFEQGRPVLMELRERHPEWAVVVSFFSPSGYERCKDTGLAEVVTYLPPDGKENAMDWLELVRPRLAVFVKYEFWHAYLTGLRHANVPTFLIAGSFRPGQPFFRWFGSAWREMLACFTHFAVQTPRDAALLTKVGYDNVTVTGDPRLDRTVALAETPFADERLEAFCADGPVLFAGSVWPPDVELIASAWPRFRDRWKLVLAPHQLDAGELANWQSRFGAERYTEAAGNRRVLLLDTIGILSRAYRYGDVAYVGGAFGSGLHNTLEPLSYGLPVLFGPKYHKFPEAVAARDRGGAFCVESPKELESVWTELTDPASRQSASRSQLAYRDLHRGSGKRTAALISRLLMLLLFALPLSAQSWESADRMVRTLDGLYGKCNLMVALSGKEWRPGLCLAAAELEAGQTVSLEVTLEAGREYAFIASSEVRDNDLDLYLRDPRDSLLADDDKLDGTPIVEFTPVETGRFTLQLHLPDSTTATTFVALGILSSNGKSLSDREYRRVSTQFGAASGAVRAAGGAQRFGSGRSNWCVYGYLLDGGQGTTLSNLDLAPGRNFLAATGSDSVKDLDIYLADAELNIVRRDQDPDPYPMIEYDNRVEGPHLLRLEVESADRPGLILLGLFTR</sequence>
<keyword evidence="4 9" id="KW-0808">Transferase</keyword>
<evidence type="ECO:0000313" key="10">
    <source>
        <dbReference type="Proteomes" id="UP000237662"/>
    </source>
</evidence>
<dbReference type="OrthoDB" id="9789797at2"/>
<evidence type="ECO:0000256" key="2">
    <source>
        <dbReference type="ARBA" id="ARBA00012621"/>
    </source>
</evidence>
<evidence type="ECO:0000256" key="4">
    <source>
        <dbReference type="ARBA" id="ARBA00022679"/>
    </source>
</evidence>
<feature type="domain" description="3-deoxy-D-manno-octulosonic-acid transferase N-terminal" evidence="8">
    <location>
        <begin position="45"/>
        <end position="208"/>
    </location>
</feature>
<dbReference type="EC" id="2.4.99.12" evidence="2"/>
<dbReference type="GO" id="GO:0005886">
    <property type="term" value="C:plasma membrane"/>
    <property type="evidence" value="ECO:0007669"/>
    <property type="project" value="TreeGrafter"/>
</dbReference>
<dbReference type="Gene3D" id="3.40.50.2000">
    <property type="entry name" value="Glycogen Phosphorylase B"/>
    <property type="match status" value="1"/>
</dbReference>
<dbReference type="AlphaFoldDB" id="A0A2S6IB02"/>
<feature type="active site" description="Proton acceptor" evidence="7">
    <location>
        <position position="62"/>
    </location>
</feature>
<evidence type="ECO:0000256" key="6">
    <source>
        <dbReference type="ARBA" id="ARBA00049183"/>
    </source>
</evidence>
<name>A0A2S6IB02_9BACT</name>
<evidence type="ECO:0000256" key="5">
    <source>
        <dbReference type="ARBA" id="ARBA00031445"/>
    </source>
</evidence>